<feature type="transmembrane region" description="Helical" evidence="1">
    <location>
        <begin position="6"/>
        <end position="23"/>
    </location>
</feature>
<dbReference type="AlphaFoldDB" id="A0ABD1FJI9"/>
<name>A0ABD1FJI9_HYPHA</name>
<keyword evidence="1" id="KW-0472">Membrane</keyword>
<dbReference type="EMBL" id="JBDJPC010000001">
    <property type="protein sequence ID" value="KAL1518208.1"/>
    <property type="molecule type" value="Genomic_DNA"/>
</dbReference>
<evidence type="ECO:0000313" key="3">
    <source>
        <dbReference type="Proteomes" id="UP001566132"/>
    </source>
</evidence>
<sequence length="201" mass="23876">MIALLSCSILVVGSFYIFLVFFLNKMDDETGEMEFFEQSQNAETGEIEYLTYCLDKETGERHYYTFEKLCHTLQISNPFKISRYATHMTTIIKNPRRKTSKIRMDFIAAIIFLLPTFLFFSQILGICILTFDILLHRWCHKKNAKLSNNSSIYYQSPLHMIYKEFCCECIAEEDCRKINKIQDIRNNKRYFMQESLRRVVA</sequence>
<organism evidence="2 3">
    <name type="scientific">Hypothenemus hampei</name>
    <name type="common">Coffee berry borer</name>
    <dbReference type="NCBI Taxonomy" id="57062"/>
    <lineage>
        <taxon>Eukaryota</taxon>
        <taxon>Metazoa</taxon>
        <taxon>Ecdysozoa</taxon>
        <taxon>Arthropoda</taxon>
        <taxon>Hexapoda</taxon>
        <taxon>Insecta</taxon>
        <taxon>Pterygota</taxon>
        <taxon>Neoptera</taxon>
        <taxon>Endopterygota</taxon>
        <taxon>Coleoptera</taxon>
        <taxon>Polyphaga</taxon>
        <taxon>Cucujiformia</taxon>
        <taxon>Curculionidae</taxon>
        <taxon>Scolytinae</taxon>
        <taxon>Hypothenemus</taxon>
    </lineage>
</organism>
<comment type="caution">
    <text evidence="2">The sequence shown here is derived from an EMBL/GenBank/DDBJ whole genome shotgun (WGS) entry which is preliminary data.</text>
</comment>
<protein>
    <submittedName>
        <fullName evidence="2">Uncharacterized protein</fullName>
    </submittedName>
</protein>
<evidence type="ECO:0000256" key="1">
    <source>
        <dbReference type="SAM" id="Phobius"/>
    </source>
</evidence>
<gene>
    <name evidence="2" type="ORF">ABEB36_001869</name>
</gene>
<reference evidence="2 3" key="1">
    <citation type="submission" date="2024-05" db="EMBL/GenBank/DDBJ databases">
        <title>Genetic variation in Jamaican populations of the coffee berry borer (Hypothenemus hampei).</title>
        <authorList>
            <person name="Errbii M."/>
            <person name="Myrie A."/>
        </authorList>
    </citation>
    <scope>NUCLEOTIDE SEQUENCE [LARGE SCALE GENOMIC DNA]</scope>
    <source>
        <strain evidence="2">JA-Hopewell-2020-01-JO</strain>
        <tissue evidence="2">Whole body</tissue>
    </source>
</reference>
<accession>A0ABD1FJI9</accession>
<evidence type="ECO:0000313" key="2">
    <source>
        <dbReference type="EMBL" id="KAL1518208.1"/>
    </source>
</evidence>
<keyword evidence="3" id="KW-1185">Reference proteome</keyword>
<keyword evidence="1" id="KW-1133">Transmembrane helix</keyword>
<dbReference type="Proteomes" id="UP001566132">
    <property type="component" value="Unassembled WGS sequence"/>
</dbReference>
<proteinExistence type="predicted"/>
<feature type="transmembrane region" description="Helical" evidence="1">
    <location>
        <begin position="106"/>
        <end position="131"/>
    </location>
</feature>
<keyword evidence="1" id="KW-0812">Transmembrane</keyword>